<dbReference type="AlphaFoldDB" id="A0A914QHA0"/>
<sequence>MHFRFKTPKPTVCGTLVTGSQNNVAAPVVHQVPKDCNVVYAQCEFVNPGETAVMSLCRDADLNNCVSTFGTRSVAFLFTCNAMTKLWDHDFYKGIKSLYCGVQPGGVAASICPDPPNVSGSPMPLLTAIPYPGTTYQYIVTCAFPKGTIAAMDLYLNGAVFKTISRSSDNAVSIQAECSGTMWRQRGEPSQFTDIKCRAI</sequence>
<evidence type="ECO:0000313" key="2">
    <source>
        <dbReference type="WBParaSite" id="PDA_v2.g3129.t1"/>
    </source>
</evidence>
<dbReference type="WBParaSite" id="PDA_v2.g3129.t1">
    <property type="protein sequence ID" value="PDA_v2.g3129.t1"/>
    <property type="gene ID" value="PDA_v2.g3129"/>
</dbReference>
<organism evidence="1 2">
    <name type="scientific">Panagrolaimus davidi</name>
    <dbReference type="NCBI Taxonomy" id="227884"/>
    <lineage>
        <taxon>Eukaryota</taxon>
        <taxon>Metazoa</taxon>
        <taxon>Ecdysozoa</taxon>
        <taxon>Nematoda</taxon>
        <taxon>Chromadorea</taxon>
        <taxon>Rhabditida</taxon>
        <taxon>Tylenchina</taxon>
        <taxon>Panagrolaimomorpha</taxon>
        <taxon>Panagrolaimoidea</taxon>
        <taxon>Panagrolaimidae</taxon>
        <taxon>Panagrolaimus</taxon>
    </lineage>
</organism>
<accession>A0A914QHA0</accession>
<dbReference type="Proteomes" id="UP000887578">
    <property type="component" value="Unplaced"/>
</dbReference>
<reference evidence="2" key="1">
    <citation type="submission" date="2022-11" db="UniProtKB">
        <authorList>
            <consortium name="WormBaseParasite"/>
        </authorList>
    </citation>
    <scope>IDENTIFICATION</scope>
</reference>
<keyword evidence="1" id="KW-1185">Reference proteome</keyword>
<proteinExistence type="predicted"/>
<name>A0A914QHA0_9BILA</name>
<protein>
    <submittedName>
        <fullName evidence="2">Uncharacterized protein</fullName>
    </submittedName>
</protein>
<evidence type="ECO:0000313" key="1">
    <source>
        <dbReference type="Proteomes" id="UP000887578"/>
    </source>
</evidence>